<dbReference type="Proteomes" id="UP000646827">
    <property type="component" value="Unassembled WGS sequence"/>
</dbReference>
<name>A0A8H7S5H5_9FUNG</name>
<feature type="coiled-coil region" evidence="1">
    <location>
        <begin position="71"/>
        <end position="105"/>
    </location>
</feature>
<accession>A0A8H7S5H5</accession>
<reference evidence="2 3" key="1">
    <citation type="submission" date="2020-12" db="EMBL/GenBank/DDBJ databases">
        <title>Metabolic potential, ecology and presence of endohyphal bacteria is reflected in genomic diversity of Mucoromycotina.</title>
        <authorList>
            <person name="Muszewska A."/>
            <person name="Okrasinska A."/>
            <person name="Steczkiewicz K."/>
            <person name="Drgas O."/>
            <person name="Orlowska M."/>
            <person name="Perlinska-Lenart U."/>
            <person name="Aleksandrzak-Piekarczyk T."/>
            <person name="Szatraj K."/>
            <person name="Zielenkiewicz U."/>
            <person name="Pilsyk S."/>
            <person name="Malc E."/>
            <person name="Mieczkowski P."/>
            <person name="Kruszewska J.S."/>
            <person name="Biernat P."/>
            <person name="Pawlowska J."/>
        </authorList>
    </citation>
    <scope>NUCLEOTIDE SEQUENCE [LARGE SCALE GENOMIC DNA]</scope>
    <source>
        <strain evidence="2 3">CBS 142.35</strain>
    </source>
</reference>
<keyword evidence="3" id="KW-1185">Reference proteome</keyword>
<dbReference type="OrthoDB" id="2244755at2759"/>
<gene>
    <name evidence="2" type="ORF">INT45_008947</name>
</gene>
<evidence type="ECO:0000256" key="1">
    <source>
        <dbReference type="SAM" id="Coils"/>
    </source>
</evidence>
<evidence type="ECO:0000313" key="3">
    <source>
        <dbReference type="Proteomes" id="UP000646827"/>
    </source>
</evidence>
<dbReference type="EMBL" id="JAEPRB010000068">
    <property type="protein sequence ID" value="KAG2223099.1"/>
    <property type="molecule type" value="Genomic_DNA"/>
</dbReference>
<comment type="caution">
    <text evidence="2">The sequence shown here is derived from an EMBL/GenBank/DDBJ whole genome shotgun (WGS) entry which is preliminary data.</text>
</comment>
<proteinExistence type="predicted"/>
<sequence>MEVIINCDTAEEIIQAWNSEQHQQHQEGIHMVRAFQDQVSFQCQQNKLFCQTVDALQEQYGRRMYAAKQLLQRFETTLLQFDQEIQRLEVQKENIQQQMQRYEQDLPLIQRYAHERQIKRSKRQRQYDTLYWIPFISSQYKLKYMRARDKFSRAEHQVAQIRQAMDSCHRACRRIATTLCHTRDQHEQSSLHRSQIEKQWQQLDTTLQLLDEGRRFWYDFEKYQAHIVIESVNHLVRVLAFPNQQKEEEKQDTEQWIKTFKMACFEYDECLKHGHERWYTIQVEFDCAICNNVRWEWPCLDNIHGLLCHACQQSIIETQQNLECTHSYGNTKIRLSTVSSAGGISHKKKRTSFVSDQASSIRSESRPLVIKRILKTVFAKCSSPKRPYSPLVH</sequence>
<organism evidence="2 3">
    <name type="scientific">Circinella minor</name>
    <dbReference type="NCBI Taxonomy" id="1195481"/>
    <lineage>
        <taxon>Eukaryota</taxon>
        <taxon>Fungi</taxon>
        <taxon>Fungi incertae sedis</taxon>
        <taxon>Mucoromycota</taxon>
        <taxon>Mucoromycotina</taxon>
        <taxon>Mucoromycetes</taxon>
        <taxon>Mucorales</taxon>
        <taxon>Lichtheimiaceae</taxon>
        <taxon>Circinella</taxon>
    </lineage>
</organism>
<protein>
    <submittedName>
        <fullName evidence="2">Uncharacterized protein</fullName>
    </submittedName>
</protein>
<dbReference type="AlphaFoldDB" id="A0A8H7S5H5"/>
<evidence type="ECO:0000313" key="2">
    <source>
        <dbReference type="EMBL" id="KAG2223099.1"/>
    </source>
</evidence>
<keyword evidence="1" id="KW-0175">Coiled coil</keyword>